<dbReference type="GO" id="GO:0016567">
    <property type="term" value="P:protein ubiquitination"/>
    <property type="evidence" value="ECO:0007669"/>
    <property type="project" value="InterPro"/>
</dbReference>
<dbReference type="EC" id="2.3.2.27" evidence="3"/>
<feature type="region of interest" description="Disordered" evidence="7">
    <location>
        <begin position="237"/>
        <end position="312"/>
    </location>
</feature>
<dbReference type="SMART" id="SM00185">
    <property type="entry name" value="ARM"/>
    <property type="match status" value="3"/>
</dbReference>
<organism evidence="9 10">
    <name type="scientific">Rhynchospora tenuis</name>
    <dbReference type="NCBI Taxonomy" id="198213"/>
    <lineage>
        <taxon>Eukaryota</taxon>
        <taxon>Viridiplantae</taxon>
        <taxon>Streptophyta</taxon>
        <taxon>Embryophyta</taxon>
        <taxon>Tracheophyta</taxon>
        <taxon>Spermatophyta</taxon>
        <taxon>Magnoliopsida</taxon>
        <taxon>Liliopsida</taxon>
        <taxon>Poales</taxon>
        <taxon>Cyperaceae</taxon>
        <taxon>Cyperoideae</taxon>
        <taxon>Rhynchosporeae</taxon>
        <taxon>Rhynchospora</taxon>
    </lineage>
</organism>
<accession>A0AAD6A0R2</accession>
<dbReference type="InterPro" id="IPR011989">
    <property type="entry name" value="ARM-like"/>
</dbReference>
<sequence>MGIGKAQLHSGETERQVALSSRAHLLLFFLSFNTFIIIPCSNQSLHLISLSSPFLYSQSETSQKERKQKKRNTTTQHKKLFHFIKTMGSGRSRWKFSFHRSSPSTTSSPSSSTSFKSDTPPEFLCPISGSLMADPVILPTGHTFERACIEVCAEVSFSPPSVSPPLDLSSSSPPLLISNAALKTAIANWCDRSGLPRPTPLSSSSAKEIVMKLLPPDRDAKVKESVDCKLNKPLSVRTRKESSVVSSNSSLSLSSNSNSQMSSHSSSTSSSSFSPSCGTPKENSTNSEVSKASSVPSTNQSSNPSTPGPGDSLEEEILLKLTDGESDPIDQDTATVEAMVSLRQATRESRDRRLALCSARLLASLRQTLLSRDIVVLTNAAAAVVNLSIEHENKVPIVRSGAVPPLIDILKYGSSEAREHAAGALFSLAVEEENRAPIGVLGAIPPLIQLFCHRPDGSDRVRHDAGRALFHLTLMETNRSKLARISGAVRRLLSIATSPDETRSIRKFAMMLVCNLAGSTEGRAVLLDSDAVSAVVELIKNEFEEEYSIATLYGMSKVGLRFRGLAKAAGVEEVLARVVEAGEGVRADMARKVVQTVQGDAGGGAGKGLVSGEWYEWDDDILEISDASVVSMGVGAFPQQRREVRSVVGSSSTKF</sequence>
<dbReference type="PANTHER" id="PTHR23315:SF339">
    <property type="entry name" value="U-BOX DOMAIN-CONTAINING PROTEIN 40"/>
    <property type="match status" value="1"/>
</dbReference>
<dbReference type="Gene3D" id="3.30.40.10">
    <property type="entry name" value="Zinc/RING finger domain, C3HC4 (zinc finger)"/>
    <property type="match status" value="1"/>
</dbReference>
<evidence type="ECO:0000256" key="1">
    <source>
        <dbReference type="ARBA" id="ARBA00000900"/>
    </source>
</evidence>
<feature type="region of interest" description="Disordered" evidence="7">
    <location>
        <begin position="98"/>
        <end position="117"/>
    </location>
</feature>
<evidence type="ECO:0000256" key="6">
    <source>
        <dbReference type="PROSITE-ProRule" id="PRU00259"/>
    </source>
</evidence>
<dbReference type="SUPFAM" id="SSF57850">
    <property type="entry name" value="RING/U-box"/>
    <property type="match status" value="1"/>
</dbReference>
<reference evidence="9 10" key="1">
    <citation type="journal article" date="2022" name="Cell">
        <title>Repeat-based holocentromeres influence genome architecture and karyotype evolution.</title>
        <authorList>
            <person name="Hofstatter P.G."/>
            <person name="Thangavel G."/>
            <person name="Lux T."/>
            <person name="Neumann P."/>
            <person name="Vondrak T."/>
            <person name="Novak P."/>
            <person name="Zhang M."/>
            <person name="Costa L."/>
            <person name="Castellani M."/>
            <person name="Scott A."/>
            <person name="Toegelov H."/>
            <person name="Fuchs J."/>
            <person name="Mata-Sucre Y."/>
            <person name="Dias Y."/>
            <person name="Vanzela A.L.L."/>
            <person name="Huettel B."/>
            <person name="Almeida C.C.S."/>
            <person name="Simkova H."/>
            <person name="Souza G."/>
            <person name="Pedrosa-Harand A."/>
            <person name="Macas J."/>
            <person name="Mayer K.F.X."/>
            <person name="Houben A."/>
            <person name="Marques A."/>
        </authorList>
    </citation>
    <scope>NUCLEOTIDE SEQUENCE [LARGE SCALE GENOMIC DNA]</scope>
    <source>
        <strain evidence="9">RhyTen1mFocal</strain>
    </source>
</reference>
<keyword evidence="10" id="KW-1185">Reference proteome</keyword>
<feature type="repeat" description="ARM" evidence="6">
    <location>
        <begin position="487"/>
        <end position="531"/>
    </location>
</feature>
<dbReference type="Pfam" id="PF00514">
    <property type="entry name" value="Arm"/>
    <property type="match status" value="1"/>
</dbReference>
<dbReference type="Proteomes" id="UP001210211">
    <property type="component" value="Unassembled WGS sequence"/>
</dbReference>
<comment type="pathway">
    <text evidence="2">Protein modification; protein ubiquitination.</text>
</comment>
<evidence type="ECO:0000256" key="7">
    <source>
        <dbReference type="SAM" id="MobiDB-lite"/>
    </source>
</evidence>
<dbReference type="SMART" id="SM00504">
    <property type="entry name" value="Ubox"/>
    <property type="match status" value="1"/>
</dbReference>
<comment type="caution">
    <text evidence="9">The sequence shown here is derived from an EMBL/GenBank/DDBJ whole genome shotgun (WGS) entry which is preliminary data.</text>
</comment>
<comment type="catalytic activity">
    <reaction evidence="1">
        <text>S-ubiquitinyl-[E2 ubiquitin-conjugating enzyme]-L-cysteine + [acceptor protein]-L-lysine = [E2 ubiquitin-conjugating enzyme]-L-cysteine + N(6)-ubiquitinyl-[acceptor protein]-L-lysine.</text>
        <dbReference type="EC" id="2.3.2.27"/>
    </reaction>
</comment>
<dbReference type="FunFam" id="3.30.40.10:FF:000491">
    <property type="entry name" value="RING-type E3 ubiquitin transferase"/>
    <property type="match status" value="1"/>
</dbReference>
<feature type="compositionally biased region" description="Low complexity" evidence="7">
    <location>
        <begin position="293"/>
        <end position="310"/>
    </location>
</feature>
<feature type="repeat" description="ARM" evidence="6">
    <location>
        <begin position="401"/>
        <end position="435"/>
    </location>
</feature>
<evidence type="ECO:0000259" key="8">
    <source>
        <dbReference type="PROSITE" id="PS51698"/>
    </source>
</evidence>
<dbReference type="EMBL" id="JAMRDG010000001">
    <property type="protein sequence ID" value="KAJ3707557.1"/>
    <property type="molecule type" value="Genomic_DNA"/>
</dbReference>
<feature type="compositionally biased region" description="Low complexity" evidence="7">
    <location>
        <begin position="101"/>
        <end position="117"/>
    </location>
</feature>
<evidence type="ECO:0000313" key="10">
    <source>
        <dbReference type="Proteomes" id="UP001210211"/>
    </source>
</evidence>
<dbReference type="PANTHER" id="PTHR23315">
    <property type="entry name" value="U BOX DOMAIN-CONTAINING"/>
    <property type="match status" value="1"/>
</dbReference>
<evidence type="ECO:0000256" key="4">
    <source>
        <dbReference type="ARBA" id="ARBA00022679"/>
    </source>
</evidence>
<dbReference type="Pfam" id="PF04564">
    <property type="entry name" value="U-box"/>
    <property type="match status" value="1"/>
</dbReference>
<dbReference type="AlphaFoldDB" id="A0AAD6A0R2"/>
<proteinExistence type="predicted"/>
<keyword evidence="5" id="KW-0833">Ubl conjugation pathway</keyword>
<dbReference type="InterPro" id="IPR013083">
    <property type="entry name" value="Znf_RING/FYVE/PHD"/>
</dbReference>
<dbReference type="GO" id="GO:0061630">
    <property type="term" value="F:ubiquitin protein ligase activity"/>
    <property type="evidence" value="ECO:0007669"/>
    <property type="project" value="UniProtKB-EC"/>
</dbReference>
<dbReference type="SUPFAM" id="SSF48371">
    <property type="entry name" value="ARM repeat"/>
    <property type="match status" value="1"/>
</dbReference>
<dbReference type="PROSITE" id="PS50176">
    <property type="entry name" value="ARM_REPEAT"/>
    <property type="match status" value="2"/>
</dbReference>
<protein>
    <recommendedName>
        <fullName evidence="3">RING-type E3 ubiquitin transferase</fullName>
        <ecNumber evidence="3">2.3.2.27</ecNumber>
    </recommendedName>
</protein>
<dbReference type="InterPro" id="IPR003613">
    <property type="entry name" value="Ubox_domain"/>
</dbReference>
<evidence type="ECO:0000256" key="2">
    <source>
        <dbReference type="ARBA" id="ARBA00004906"/>
    </source>
</evidence>
<dbReference type="InterPro" id="IPR016024">
    <property type="entry name" value="ARM-type_fold"/>
</dbReference>
<evidence type="ECO:0000313" key="9">
    <source>
        <dbReference type="EMBL" id="KAJ3707557.1"/>
    </source>
</evidence>
<keyword evidence="4" id="KW-0808">Transferase</keyword>
<feature type="domain" description="U-box" evidence="8">
    <location>
        <begin position="118"/>
        <end position="196"/>
    </location>
</feature>
<evidence type="ECO:0000256" key="3">
    <source>
        <dbReference type="ARBA" id="ARBA00012483"/>
    </source>
</evidence>
<dbReference type="Gene3D" id="1.25.10.10">
    <property type="entry name" value="Leucine-rich Repeat Variant"/>
    <property type="match status" value="1"/>
</dbReference>
<name>A0AAD6A0R2_9POAL</name>
<feature type="compositionally biased region" description="Polar residues" evidence="7">
    <location>
        <begin position="281"/>
        <end position="292"/>
    </location>
</feature>
<dbReference type="InterPro" id="IPR000225">
    <property type="entry name" value="Armadillo"/>
</dbReference>
<gene>
    <name evidence="9" type="ORF">LUZ61_011262</name>
</gene>
<evidence type="ECO:0000256" key="5">
    <source>
        <dbReference type="ARBA" id="ARBA00022786"/>
    </source>
</evidence>
<dbReference type="PROSITE" id="PS51698">
    <property type="entry name" value="U_BOX"/>
    <property type="match status" value="1"/>
</dbReference>
<feature type="compositionally biased region" description="Low complexity" evidence="7">
    <location>
        <begin position="243"/>
        <end position="276"/>
    </location>
</feature>